<dbReference type="EMBL" id="JAGEPF010000045">
    <property type="protein sequence ID" value="MBO2465379.1"/>
    <property type="molecule type" value="Genomic_DNA"/>
</dbReference>
<keyword evidence="2" id="KW-1185">Reference proteome</keyword>
<dbReference type="RefSeq" id="WP_208252225.1">
    <property type="nucleotide sequence ID" value="NZ_JAGEPF010000045.1"/>
</dbReference>
<dbReference type="Proteomes" id="UP000680206">
    <property type="component" value="Unassembled WGS sequence"/>
</dbReference>
<reference evidence="1 2" key="1">
    <citation type="submission" date="2021-03" db="EMBL/GenBank/DDBJ databases">
        <title>Actinomadura violae sp. nov., isolated from lichen in Thailand.</title>
        <authorList>
            <person name="Kanchanasin P."/>
            <person name="Saeng-In P."/>
            <person name="Phongsopitanun W."/>
            <person name="Yuki M."/>
            <person name="Kudo T."/>
            <person name="Ohkuma M."/>
            <person name="Tanasupawat S."/>
        </authorList>
    </citation>
    <scope>NUCLEOTIDE SEQUENCE [LARGE SCALE GENOMIC DNA]</scope>
    <source>
        <strain evidence="1 2">LCR2-06</strain>
    </source>
</reference>
<evidence type="ECO:0000313" key="1">
    <source>
        <dbReference type="EMBL" id="MBO2465379.1"/>
    </source>
</evidence>
<gene>
    <name evidence="1" type="ORF">J4709_48245</name>
</gene>
<proteinExistence type="predicted"/>
<evidence type="ECO:0000313" key="2">
    <source>
        <dbReference type="Proteomes" id="UP000680206"/>
    </source>
</evidence>
<sequence length="430" mass="47214">MTDNRPIWAIRLQSEREARGWSKAEMARQLMRAAGLEFGDVDSLARQIRSWEKGVNRPRDWRPHYATAFGIPEGELIAEPPPDARDADADRRHLLASLALLGVDTASRTEPLEPIRQALNRAIPGGLHGHLVQDWEETVFEHGHAFLTTPPHELLPDLAADLVSLLTSIRTVPDGATRDDLRGPAGKLAALMAMTVSTLGERRHARDWWKTARHAADASRDQDLQVWVRGYEAMNSLYSGRPLTVVLRLADQAIAIGGRAAGAAALEAMASRAQTLAMMDRQHEADEALHALADHWERLPAAAPDDRLATGAWPETALQHTIAFTTTHTGAFDRATQAQDAAAALYPPEMRRQRAQIELLRATSLVRAGDVATGVEHAGRTIEALATVQRTTTIQRGARMVLEAVPDADLTQPTVRDYRDAFALPAPEEE</sequence>
<comment type="caution">
    <text evidence="1">The sequence shown here is derived from an EMBL/GenBank/DDBJ whole genome shotgun (WGS) entry which is preliminary data.</text>
</comment>
<name>A0ABS3S8N6_9ACTN</name>
<protein>
    <submittedName>
        <fullName evidence="1">Helix-turn-helix transcriptional regulator</fullName>
    </submittedName>
</protein>
<accession>A0ABS3S8N6</accession>
<organism evidence="1 2">
    <name type="scientific">Actinomadura violacea</name>
    <dbReference type="NCBI Taxonomy" id="2819934"/>
    <lineage>
        <taxon>Bacteria</taxon>
        <taxon>Bacillati</taxon>
        <taxon>Actinomycetota</taxon>
        <taxon>Actinomycetes</taxon>
        <taxon>Streptosporangiales</taxon>
        <taxon>Thermomonosporaceae</taxon>
        <taxon>Actinomadura</taxon>
    </lineage>
</organism>